<dbReference type="GO" id="GO:0047936">
    <property type="term" value="F:glucose 1-dehydrogenase [NAD(P)+] activity"/>
    <property type="evidence" value="ECO:0007669"/>
    <property type="project" value="UniProtKB-EC"/>
</dbReference>
<gene>
    <name evidence="5" type="ORF">FRZ03_00790</name>
</gene>
<dbReference type="Gene3D" id="3.40.50.720">
    <property type="entry name" value="NAD(P)-binding Rossmann-like Domain"/>
    <property type="match status" value="1"/>
</dbReference>
<reference evidence="5" key="1">
    <citation type="journal article" date="2019" name="Microbiol. Resour. Announc.">
        <title>Draft Genomic Sequences of Streptomyces misionensis and Streptomyces albidoflavus, bacteria applied for phytopathogen biocontrol.</title>
        <authorList>
            <person name="Pylro V."/>
            <person name="Dias A."/>
            <person name="Andreote F."/>
            <person name="Varani A."/>
            <person name="Andreote C."/>
            <person name="Bernardo E."/>
            <person name="Martins T."/>
        </authorList>
    </citation>
    <scope>NUCLEOTIDE SEQUENCE [LARGE SCALE GENOMIC DNA]</scope>
    <source>
        <strain evidence="5">66</strain>
    </source>
</reference>
<sequence>MGSWSGARSGQSPSPRPRPPREVVQRGDFRIVSTRSTSLVLDGKVAMITGASSGIGAAAARLFAREGAAVVLTARRDERLRALVEEIGEAGGRALAVAADITSASDVERVVRAGVDRFGRLDCAFNNAGFATAGTELHETAQDVYEQTMDVNVRGVWNCLRFQIPEMLRNGGGAIVNTSSVAGQRATGASAAYVAAKHAVLGLTRAAAAEYGQRGIRVNALVVGSTRTEMMDQVVRDVPRLERQFEEETLQKRMADPTEVAQAAVWLCGDRSSFVTGAAMPVDGGTTAA</sequence>
<dbReference type="Pfam" id="PF13561">
    <property type="entry name" value="adh_short_C2"/>
    <property type="match status" value="1"/>
</dbReference>
<dbReference type="PANTHER" id="PTHR24321:SF11">
    <property type="entry name" value="BLR0893 PROTEIN"/>
    <property type="match status" value="1"/>
</dbReference>
<dbReference type="Proteomes" id="UP000320481">
    <property type="component" value="Unassembled WGS sequence"/>
</dbReference>
<evidence type="ECO:0000256" key="2">
    <source>
        <dbReference type="ARBA" id="ARBA00023002"/>
    </source>
</evidence>
<evidence type="ECO:0000256" key="3">
    <source>
        <dbReference type="SAM" id="MobiDB-lite"/>
    </source>
</evidence>
<feature type="region of interest" description="Disordered" evidence="3">
    <location>
        <begin position="1"/>
        <end position="22"/>
    </location>
</feature>
<dbReference type="SMART" id="SM00822">
    <property type="entry name" value="PKS_KR"/>
    <property type="match status" value="1"/>
</dbReference>
<dbReference type="InterPro" id="IPR036291">
    <property type="entry name" value="NAD(P)-bd_dom_sf"/>
</dbReference>
<dbReference type="PROSITE" id="PS00061">
    <property type="entry name" value="ADH_SHORT"/>
    <property type="match status" value="1"/>
</dbReference>
<feature type="domain" description="Ketoreductase" evidence="4">
    <location>
        <begin position="44"/>
        <end position="228"/>
    </location>
</feature>
<dbReference type="EC" id="1.1.1.47" evidence="5"/>
<comment type="caution">
    <text evidence="5">The sequence shown here is derived from an EMBL/GenBank/DDBJ whole genome shotgun (WGS) entry which is preliminary data.</text>
</comment>
<accession>A0A5C6K779</accession>
<evidence type="ECO:0000313" key="5">
    <source>
        <dbReference type="EMBL" id="TWV58413.1"/>
    </source>
</evidence>
<name>A0A5C6K779_9ACTN</name>
<dbReference type="InterPro" id="IPR057326">
    <property type="entry name" value="KR_dom"/>
</dbReference>
<evidence type="ECO:0000313" key="6">
    <source>
        <dbReference type="Proteomes" id="UP000320481"/>
    </source>
</evidence>
<dbReference type="AlphaFoldDB" id="A0A5C6K779"/>
<dbReference type="NCBIfam" id="NF005559">
    <property type="entry name" value="PRK07231.1"/>
    <property type="match status" value="1"/>
</dbReference>
<dbReference type="PRINTS" id="PR00081">
    <property type="entry name" value="GDHRDH"/>
</dbReference>
<dbReference type="EMBL" id="VOGW01000003">
    <property type="protein sequence ID" value="TWV58413.1"/>
    <property type="molecule type" value="Genomic_DNA"/>
</dbReference>
<evidence type="ECO:0000256" key="1">
    <source>
        <dbReference type="ARBA" id="ARBA00006484"/>
    </source>
</evidence>
<keyword evidence="2 5" id="KW-0560">Oxidoreductase</keyword>
<proteinExistence type="inferred from homology"/>
<dbReference type="InterPro" id="IPR002347">
    <property type="entry name" value="SDR_fam"/>
</dbReference>
<keyword evidence="6" id="KW-1185">Reference proteome</keyword>
<dbReference type="PRINTS" id="PR00080">
    <property type="entry name" value="SDRFAMILY"/>
</dbReference>
<dbReference type="PANTHER" id="PTHR24321">
    <property type="entry name" value="DEHYDROGENASES, SHORT CHAIN"/>
    <property type="match status" value="1"/>
</dbReference>
<organism evidence="5 6">
    <name type="scientific">Streptomyces misionensis</name>
    <dbReference type="NCBI Taxonomy" id="67331"/>
    <lineage>
        <taxon>Bacteria</taxon>
        <taxon>Bacillati</taxon>
        <taxon>Actinomycetota</taxon>
        <taxon>Actinomycetes</taxon>
        <taxon>Kitasatosporales</taxon>
        <taxon>Streptomycetaceae</taxon>
        <taxon>Streptomyces</taxon>
    </lineage>
</organism>
<evidence type="ECO:0000259" key="4">
    <source>
        <dbReference type="SMART" id="SM00822"/>
    </source>
</evidence>
<dbReference type="SUPFAM" id="SSF51735">
    <property type="entry name" value="NAD(P)-binding Rossmann-fold domains"/>
    <property type="match status" value="1"/>
</dbReference>
<dbReference type="InterPro" id="IPR020904">
    <property type="entry name" value="Sc_DH/Rdtase_CS"/>
</dbReference>
<protein>
    <submittedName>
        <fullName evidence="5">Glucose 1-dehydrogenase</fullName>
        <ecNumber evidence="5">1.1.1.47</ecNumber>
    </submittedName>
</protein>
<comment type="similarity">
    <text evidence="1">Belongs to the short-chain dehydrogenases/reductases (SDR) family.</text>
</comment>
<dbReference type="FunFam" id="3.40.50.720:FF:000084">
    <property type="entry name" value="Short-chain dehydrogenase reductase"/>
    <property type="match status" value="1"/>
</dbReference>
<dbReference type="CDD" id="cd05233">
    <property type="entry name" value="SDR_c"/>
    <property type="match status" value="1"/>
</dbReference>